<dbReference type="EMBL" id="BTRK01000005">
    <property type="protein sequence ID" value="GMR52481.1"/>
    <property type="molecule type" value="Genomic_DNA"/>
</dbReference>
<proteinExistence type="predicted"/>
<evidence type="ECO:0000313" key="2">
    <source>
        <dbReference type="EMBL" id="GMR52481.1"/>
    </source>
</evidence>
<feature type="region of interest" description="Disordered" evidence="1">
    <location>
        <begin position="43"/>
        <end position="72"/>
    </location>
</feature>
<feature type="non-terminal residue" evidence="2">
    <location>
        <position position="1"/>
    </location>
</feature>
<comment type="caution">
    <text evidence="2">The sequence shown here is derived from an EMBL/GenBank/DDBJ whole genome shotgun (WGS) entry which is preliminary data.</text>
</comment>
<reference evidence="3" key="1">
    <citation type="submission" date="2022-10" db="EMBL/GenBank/DDBJ databases">
        <title>Genome assembly of Pristionchus species.</title>
        <authorList>
            <person name="Yoshida K."/>
            <person name="Sommer R.J."/>
        </authorList>
    </citation>
    <scope>NUCLEOTIDE SEQUENCE [LARGE SCALE GENOMIC DNA]</scope>
    <source>
        <strain evidence="3">RS5460</strain>
    </source>
</reference>
<evidence type="ECO:0000313" key="3">
    <source>
        <dbReference type="Proteomes" id="UP001328107"/>
    </source>
</evidence>
<accession>A0AAN5CXF2</accession>
<feature type="non-terminal residue" evidence="2">
    <location>
        <position position="72"/>
    </location>
</feature>
<keyword evidence="3" id="KW-1185">Reference proteome</keyword>
<gene>
    <name evidence="2" type="ORF">PMAYCL1PPCAC_22676</name>
</gene>
<protein>
    <submittedName>
        <fullName evidence="2">Uncharacterized protein</fullName>
    </submittedName>
</protein>
<dbReference type="Proteomes" id="UP001328107">
    <property type="component" value="Unassembled WGS sequence"/>
</dbReference>
<dbReference type="AlphaFoldDB" id="A0AAN5CXF2"/>
<evidence type="ECO:0000256" key="1">
    <source>
        <dbReference type="SAM" id="MobiDB-lite"/>
    </source>
</evidence>
<sequence length="72" mass="7728">VDSISEELRPRFVHCFSEGGLALWTGKPSFVQPVSRSVAARGMLRRSARRSGQAPPEEAPVAVSPPKRGRGG</sequence>
<organism evidence="2 3">
    <name type="scientific">Pristionchus mayeri</name>
    <dbReference type="NCBI Taxonomy" id="1317129"/>
    <lineage>
        <taxon>Eukaryota</taxon>
        <taxon>Metazoa</taxon>
        <taxon>Ecdysozoa</taxon>
        <taxon>Nematoda</taxon>
        <taxon>Chromadorea</taxon>
        <taxon>Rhabditida</taxon>
        <taxon>Rhabditina</taxon>
        <taxon>Diplogasteromorpha</taxon>
        <taxon>Diplogasteroidea</taxon>
        <taxon>Neodiplogasteridae</taxon>
        <taxon>Pristionchus</taxon>
    </lineage>
</organism>
<name>A0AAN5CXF2_9BILA</name>
<feature type="compositionally biased region" description="Low complexity" evidence="1">
    <location>
        <begin position="54"/>
        <end position="66"/>
    </location>
</feature>